<dbReference type="InterPro" id="IPR004620">
    <property type="entry name" value="MTHF_reductase_bac"/>
</dbReference>
<evidence type="ECO:0000256" key="11">
    <source>
        <dbReference type="ARBA" id="ARBA00048628"/>
    </source>
</evidence>
<evidence type="ECO:0000256" key="6">
    <source>
        <dbReference type="ARBA" id="ARBA00022827"/>
    </source>
</evidence>
<evidence type="ECO:0000256" key="7">
    <source>
        <dbReference type="ARBA" id="ARBA00023002"/>
    </source>
</evidence>
<comment type="cofactor">
    <cofactor evidence="1 12">
        <name>FAD</name>
        <dbReference type="ChEBI" id="CHEBI:57692"/>
    </cofactor>
</comment>
<evidence type="ECO:0000313" key="13">
    <source>
        <dbReference type="EMBL" id="NYE48698.1"/>
    </source>
</evidence>
<evidence type="ECO:0000256" key="4">
    <source>
        <dbReference type="ARBA" id="ARBA00022605"/>
    </source>
</evidence>
<dbReference type="GO" id="GO:0005829">
    <property type="term" value="C:cytosol"/>
    <property type="evidence" value="ECO:0007669"/>
    <property type="project" value="InterPro"/>
</dbReference>
<comment type="caution">
    <text evidence="13">The sequence shown here is derived from an EMBL/GenBank/DDBJ whole genome shotgun (WGS) entry which is preliminary data.</text>
</comment>
<dbReference type="GO" id="GO:0106312">
    <property type="term" value="F:methylenetetrahydrofolate reductase (NADH) activity"/>
    <property type="evidence" value="ECO:0007669"/>
    <property type="project" value="UniProtKB-EC"/>
</dbReference>
<evidence type="ECO:0000256" key="8">
    <source>
        <dbReference type="ARBA" id="ARBA00023027"/>
    </source>
</evidence>
<dbReference type="PANTHER" id="PTHR45754">
    <property type="entry name" value="METHYLENETETRAHYDROFOLATE REDUCTASE"/>
    <property type="match status" value="1"/>
</dbReference>
<protein>
    <recommendedName>
        <fullName evidence="12">Methylenetetrahydrofolate reductase</fullName>
        <ecNumber evidence="12">1.5.1.54</ecNumber>
    </recommendedName>
</protein>
<keyword evidence="14" id="KW-1185">Reference proteome</keyword>
<proteinExistence type="inferred from homology"/>
<evidence type="ECO:0000256" key="12">
    <source>
        <dbReference type="RuleBase" id="RU003862"/>
    </source>
</evidence>
<dbReference type="GO" id="GO:0071949">
    <property type="term" value="F:FAD binding"/>
    <property type="evidence" value="ECO:0007669"/>
    <property type="project" value="TreeGrafter"/>
</dbReference>
<evidence type="ECO:0000256" key="1">
    <source>
        <dbReference type="ARBA" id="ARBA00001974"/>
    </source>
</evidence>
<dbReference type="SUPFAM" id="SSF51730">
    <property type="entry name" value="FAD-linked oxidoreductase"/>
    <property type="match status" value="1"/>
</dbReference>
<evidence type="ECO:0000256" key="2">
    <source>
        <dbReference type="ARBA" id="ARBA00004777"/>
    </source>
</evidence>
<accession>A0A852TXM5</accession>
<dbReference type="InterPro" id="IPR029041">
    <property type="entry name" value="FAD-linked_oxidoreductase-like"/>
</dbReference>
<evidence type="ECO:0000256" key="9">
    <source>
        <dbReference type="ARBA" id="ARBA00023167"/>
    </source>
</evidence>
<keyword evidence="9" id="KW-0486">Methionine biosynthesis</keyword>
<comment type="similarity">
    <text evidence="3 12">Belongs to the methylenetetrahydrofolate reductase family.</text>
</comment>
<organism evidence="13 14">
    <name type="scientific">Spinactinospora alkalitolerans</name>
    <dbReference type="NCBI Taxonomy" id="687207"/>
    <lineage>
        <taxon>Bacteria</taxon>
        <taxon>Bacillati</taxon>
        <taxon>Actinomycetota</taxon>
        <taxon>Actinomycetes</taxon>
        <taxon>Streptosporangiales</taxon>
        <taxon>Nocardiopsidaceae</taxon>
        <taxon>Spinactinospora</taxon>
    </lineage>
</organism>
<evidence type="ECO:0000256" key="3">
    <source>
        <dbReference type="ARBA" id="ARBA00006743"/>
    </source>
</evidence>
<keyword evidence="7 12" id="KW-0560">Oxidoreductase</keyword>
<dbReference type="UniPathway" id="UPA00193"/>
<comment type="pathway">
    <text evidence="10">Amino-acid biosynthesis; L-methionine biosynthesis via de novo pathway.</text>
</comment>
<dbReference type="EMBL" id="JACCCC010000001">
    <property type="protein sequence ID" value="NYE48698.1"/>
    <property type="molecule type" value="Genomic_DNA"/>
</dbReference>
<dbReference type="NCBIfam" id="TIGR00676">
    <property type="entry name" value="fadh2"/>
    <property type="match status" value="1"/>
</dbReference>
<evidence type="ECO:0000313" key="14">
    <source>
        <dbReference type="Proteomes" id="UP000589036"/>
    </source>
</evidence>
<dbReference type="RefSeq" id="WP_179644477.1">
    <property type="nucleotide sequence ID" value="NZ_BAAAYY010000010.1"/>
</dbReference>
<comment type="pathway">
    <text evidence="2 12">One-carbon metabolism; tetrahydrofolate interconversion.</text>
</comment>
<dbReference type="CDD" id="cd00537">
    <property type="entry name" value="MTHFR"/>
    <property type="match status" value="1"/>
</dbReference>
<dbReference type="Pfam" id="PF02219">
    <property type="entry name" value="MTHFR"/>
    <property type="match status" value="1"/>
</dbReference>
<keyword evidence="4" id="KW-0028">Amino-acid biosynthesis</keyword>
<name>A0A852TXM5_9ACTN</name>
<evidence type="ECO:0000256" key="5">
    <source>
        <dbReference type="ARBA" id="ARBA00022630"/>
    </source>
</evidence>
<dbReference type="GO" id="GO:0035999">
    <property type="term" value="P:tetrahydrofolate interconversion"/>
    <property type="evidence" value="ECO:0007669"/>
    <property type="project" value="UniProtKB-UniPathway"/>
</dbReference>
<keyword evidence="8" id="KW-0520">NAD</keyword>
<dbReference type="GO" id="GO:0009086">
    <property type="term" value="P:methionine biosynthetic process"/>
    <property type="evidence" value="ECO:0007669"/>
    <property type="project" value="UniProtKB-KW"/>
</dbReference>
<dbReference type="PANTHER" id="PTHR45754:SF3">
    <property type="entry name" value="METHYLENETETRAHYDROFOLATE REDUCTASE (NADPH)"/>
    <property type="match status" value="1"/>
</dbReference>
<keyword evidence="6 12" id="KW-0274">FAD</keyword>
<comment type="catalytic activity">
    <reaction evidence="11">
        <text>(6S)-5-methyl-5,6,7,8-tetrahydrofolate + NAD(+) = (6R)-5,10-methylene-5,6,7,8-tetrahydrofolate + NADH + H(+)</text>
        <dbReference type="Rhea" id="RHEA:19821"/>
        <dbReference type="ChEBI" id="CHEBI:15378"/>
        <dbReference type="ChEBI" id="CHEBI:15636"/>
        <dbReference type="ChEBI" id="CHEBI:18608"/>
        <dbReference type="ChEBI" id="CHEBI:57540"/>
        <dbReference type="ChEBI" id="CHEBI:57945"/>
        <dbReference type="EC" id="1.5.1.54"/>
    </reaction>
    <physiologicalReaction direction="right-to-left" evidence="11">
        <dbReference type="Rhea" id="RHEA:19823"/>
    </physiologicalReaction>
</comment>
<dbReference type="InterPro" id="IPR003171">
    <property type="entry name" value="Mehydrof_redctse-like"/>
</dbReference>
<dbReference type="Gene3D" id="3.20.20.220">
    <property type="match status" value="1"/>
</dbReference>
<dbReference type="EC" id="1.5.1.54" evidence="12"/>
<dbReference type="Proteomes" id="UP000589036">
    <property type="component" value="Unassembled WGS sequence"/>
</dbReference>
<keyword evidence="5 12" id="KW-0285">Flavoprotein</keyword>
<reference evidence="13 14" key="1">
    <citation type="submission" date="2020-07" db="EMBL/GenBank/DDBJ databases">
        <title>Sequencing the genomes of 1000 actinobacteria strains.</title>
        <authorList>
            <person name="Klenk H.-P."/>
        </authorList>
    </citation>
    <scope>NUCLEOTIDE SEQUENCE [LARGE SCALE GENOMIC DNA]</scope>
    <source>
        <strain evidence="13 14">CXB654</strain>
    </source>
</reference>
<dbReference type="AlphaFoldDB" id="A0A852TXM5"/>
<sequence>MLGSPTRSAAPQGLAPRPRHIRDLLAAGRPTFSFEFFPPKTPEGERKLWHVIRQLEALQPSFVSVTYGAGGGTRDRTVDITERMATDTTLLPVAHMTAVDHSVRELRHLIGRFAGVGVSNVLALRGDPPGDPLGEWVRHPEGLEYAEELVRLIKESGDFCVGVAAFPYKHPRSVGIDDDVEFFVRKCRAGADYAITQMFFEADEYLRLRDRVAAKGCDVPIIPEIMPVTKLATIERSEQLSGAPFPRHLAEEFQKAADDPDAVRRLGIEQATRLCERLLDEGAPGIHFITFNQSTATREIYQQVAGSRVPAGAGARP</sequence>
<evidence type="ECO:0000256" key="10">
    <source>
        <dbReference type="ARBA" id="ARBA00034478"/>
    </source>
</evidence>
<gene>
    <name evidence="13" type="ORF">HDA32_003818</name>
</gene>